<dbReference type="InterPro" id="IPR014729">
    <property type="entry name" value="Rossmann-like_a/b/a_fold"/>
</dbReference>
<dbReference type="EnsemblMetazoa" id="G13205.14">
    <property type="protein sequence ID" value="G13205.14:cds"/>
    <property type="gene ID" value="G13205"/>
</dbReference>
<reference evidence="2" key="1">
    <citation type="submission" date="2022-08" db="UniProtKB">
        <authorList>
            <consortium name="EnsemblMetazoa"/>
        </authorList>
    </citation>
    <scope>IDENTIFICATION</scope>
    <source>
        <strain evidence="2">05x7-T-G4-1.051#20</strain>
    </source>
</reference>
<dbReference type="PANTHER" id="PTHR46989:SF3">
    <property type="entry name" value="USPA DOMAIN-CONTAINING PROTEIN"/>
    <property type="match status" value="1"/>
</dbReference>
<evidence type="ECO:0000313" key="3">
    <source>
        <dbReference type="Proteomes" id="UP000005408"/>
    </source>
</evidence>
<dbReference type="EnsemblMetazoa" id="G13205.5">
    <property type="protein sequence ID" value="G13205.5:cds"/>
    <property type="gene ID" value="G13205"/>
</dbReference>
<dbReference type="EnsemblMetazoa" id="G13205.9">
    <property type="protein sequence ID" value="G13205.9:cds"/>
    <property type="gene ID" value="G13205"/>
</dbReference>
<dbReference type="EnsemblMetazoa" id="G13205.3">
    <property type="protein sequence ID" value="G13205.3:cds"/>
    <property type="gene ID" value="G13205"/>
</dbReference>
<keyword evidence="3" id="KW-1185">Reference proteome</keyword>
<dbReference type="OrthoDB" id="843225at2759"/>
<name>A0A8W8IBA2_MAGGI</name>
<dbReference type="EnsemblMetazoa" id="G13205.6">
    <property type="protein sequence ID" value="G13205.6:cds"/>
    <property type="gene ID" value="G13205"/>
</dbReference>
<dbReference type="InterPro" id="IPR006016">
    <property type="entry name" value="UspA"/>
</dbReference>
<dbReference type="InterPro" id="IPR006015">
    <property type="entry name" value="Universal_stress_UspA"/>
</dbReference>
<dbReference type="EnsemblMetazoa" id="G13205.12">
    <property type="protein sequence ID" value="G13205.12:cds"/>
    <property type="gene ID" value="G13205"/>
</dbReference>
<dbReference type="Proteomes" id="UP000005408">
    <property type="component" value="Unassembled WGS sequence"/>
</dbReference>
<dbReference type="EnsemblMetazoa" id="G13205.10">
    <property type="protein sequence ID" value="G13205.10:cds"/>
    <property type="gene ID" value="G13205"/>
</dbReference>
<evidence type="ECO:0000259" key="1">
    <source>
        <dbReference type="Pfam" id="PF00582"/>
    </source>
</evidence>
<dbReference type="CDD" id="cd23659">
    <property type="entry name" value="USP_At3g01520-like"/>
    <property type="match status" value="1"/>
</dbReference>
<dbReference type="PANTHER" id="PTHR46989">
    <property type="entry name" value="USP DOMAIN-CONTAINING PROTEIN"/>
    <property type="match status" value="1"/>
</dbReference>
<dbReference type="EnsemblMetazoa" id="G13205.7">
    <property type="protein sequence ID" value="G13205.7:cds"/>
    <property type="gene ID" value="G13205"/>
</dbReference>
<protein>
    <recommendedName>
        <fullName evidence="1">UspA domain-containing protein</fullName>
    </recommendedName>
</protein>
<accession>A0A8W8IBA2</accession>
<organism evidence="2 3">
    <name type="scientific">Magallana gigas</name>
    <name type="common">Pacific oyster</name>
    <name type="synonym">Crassostrea gigas</name>
    <dbReference type="NCBI Taxonomy" id="29159"/>
    <lineage>
        <taxon>Eukaryota</taxon>
        <taxon>Metazoa</taxon>
        <taxon>Spiralia</taxon>
        <taxon>Lophotrochozoa</taxon>
        <taxon>Mollusca</taxon>
        <taxon>Bivalvia</taxon>
        <taxon>Autobranchia</taxon>
        <taxon>Pteriomorphia</taxon>
        <taxon>Ostreida</taxon>
        <taxon>Ostreoidea</taxon>
        <taxon>Ostreidae</taxon>
        <taxon>Magallana</taxon>
    </lineage>
</organism>
<dbReference type="PRINTS" id="PR01438">
    <property type="entry name" value="UNVRSLSTRESS"/>
</dbReference>
<dbReference type="OMA" id="LAHCAEY"/>
<dbReference type="Gene3D" id="3.40.50.620">
    <property type="entry name" value="HUPs"/>
    <property type="match status" value="1"/>
</dbReference>
<dbReference type="EnsemblMetazoa" id="G13205.17">
    <property type="protein sequence ID" value="G13205.17:cds"/>
    <property type="gene ID" value="G13205"/>
</dbReference>
<dbReference type="EnsemblMetazoa" id="G13205.11">
    <property type="protein sequence ID" value="G13205.11:cds"/>
    <property type="gene ID" value="G13205"/>
</dbReference>
<sequence>MSATRVLVAMDGSENSAMALKYYVESIHKPGNYVILAHCAEYLNLNYGMVSLSQADPSVVERTINEEEKRIHTLIEHLNNILKTHNMTGEVVRIQGGDPGHQIVEKTKEMNVDFLVTGSRGLGKLRRTLMGSVSDYLVHHAHIPVMVYKHTDKEHDIHQ</sequence>
<dbReference type="SUPFAM" id="SSF52402">
    <property type="entry name" value="Adenine nucleotide alpha hydrolases-like"/>
    <property type="match status" value="1"/>
</dbReference>
<feature type="domain" description="UspA" evidence="1">
    <location>
        <begin position="5"/>
        <end position="149"/>
    </location>
</feature>
<proteinExistence type="predicted"/>
<evidence type="ECO:0000313" key="2">
    <source>
        <dbReference type="EnsemblMetazoa" id="G13205.9:cds"/>
    </source>
</evidence>
<dbReference type="Pfam" id="PF00582">
    <property type="entry name" value="Usp"/>
    <property type="match status" value="1"/>
</dbReference>
<dbReference type="EnsemblMetazoa" id="G13205.4">
    <property type="protein sequence ID" value="G13205.4:cds"/>
    <property type="gene ID" value="G13205"/>
</dbReference>
<dbReference type="EnsemblMetazoa" id="G13205.18">
    <property type="protein sequence ID" value="G13205.18:cds"/>
    <property type="gene ID" value="G13205"/>
</dbReference>
<dbReference type="AlphaFoldDB" id="A0A8W8IBA2"/>